<feature type="domain" description="Hydantoinase/oxoprolinase N-terminal" evidence="4">
    <location>
        <begin position="203"/>
        <end position="324"/>
    </location>
</feature>
<dbReference type="GO" id="GO:0005829">
    <property type="term" value="C:cytosol"/>
    <property type="evidence" value="ECO:0000318"/>
    <property type="project" value="GO_Central"/>
</dbReference>
<feature type="domain" description="Acetophenone carboxylase-like C-terminal" evidence="5">
    <location>
        <begin position="762"/>
        <end position="830"/>
    </location>
</feature>
<dbReference type="EnsemblBacteria" id="CAD78434">
    <property type="protein sequence ID" value="CAD78434"/>
    <property type="gene ID" value="RB8038"/>
</dbReference>
<protein>
    <submittedName>
        <fullName evidence="6">5-oxoprolinase</fullName>
        <ecNumber evidence="6">3.5.2.9</ecNumber>
    </submittedName>
</protein>
<feature type="domain" description="Hydantoinase A/oxoprolinase" evidence="2">
    <location>
        <begin position="343"/>
        <end position="621"/>
    </location>
</feature>
<evidence type="ECO:0000313" key="6">
    <source>
        <dbReference type="EMBL" id="CAD78434.1"/>
    </source>
</evidence>
<dbReference type="InterPro" id="IPR002821">
    <property type="entry name" value="Hydantoinase_A"/>
</dbReference>
<dbReference type="OrthoDB" id="9768323at2"/>
<dbReference type="PANTHER" id="PTHR11365:SF23">
    <property type="entry name" value="HYPOTHETICAL 5-OXOPROLINASE (EUROFUNG)-RELATED"/>
    <property type="match status" value="1"/>
</dbReference>
<dbReference type="eggNOG" id="COG0145">
    <property type="taxonomic scope" value="Bacteria"/>
</dbReference>
<organism evidence="6 7">
    <name type="scientific">Rhodopirellula baltica (strain DSM 10527 / NCIMB 13988 / SH1)</name>
    <dbReference type="NCBI Taxonomy" id="243090"/>
    <lineage>
        <taxon>Bacteria</taxon>
        <taxon>Pseudomonadati</taxon>
        <taxon>Planctomycetota</taxon>
        <taxon>Planctomycetia</taxon>
        <taxon>Pirellulales</taxon>
        <taxon>Pirellulaceae</taxon>
        <taxon>Rhodopirellula</taxon>
    </lineage>
</organism>
<evidence type="ECO:0000313" key="7">
    <source>
        <dbReference type="Proteomes" id="UP000001025"/>
    </source>
</evidence>
<accession>Q7UG95</accession>
<dbReference type="STRING" id="243090.RB8038"/>
<dbReference type="EC" id="3.5.2.9" evidence="6"/>
<dbReference type="GO" id="GO:0017168">
    <property type="term" value="F:5-oxoprolinase (ATP-hydrolyzing) activity"/>
    <property type="evidence" value="ECO:0000318"/>
    <property type="project" value="GO_Central"/>
</dbReference>
<proteinExistence type="inferred from homology"/>
<dbReference type="Pfam" id="PF01968">
    <property type="entry name" value="Hydantoinase_A"/>
    <property type="match status" value="1"/>
</dbReference>
<dbReference type="Pfam" id="PF02538">
    <property type="entry name" value="Hydantoinase_B"/>
    <property type="match status" value="1"/>
</dbReference>
<evidence type="ECO:0000256" key="1">
    <source>
        <dbReference type="ARBA" id="ARBA00010403"/>
    </source>
</evidence>
<sequence>MVRTICPCSPAPVSGLPFTPNRSCVNPLNIRCPHWGWTPFSICSASETAIWLSDSMDAEQIEVWVDVGGTFTDCLVQQTDSNGHRQREAIKVLSSGLVSVRVLDHSDDFTQVEVELPPAFAIDAFWETAKLREQAEPANAPQSFTVLNCQRKSSGKVQLQLNEPATQLRRDQHWVLDAEIESPILATRILLSCPLPHSLPPLSVRMGTTRGTNALLTRNGAPTALLITEGFADLLSIGTQDRPNLFALDIVKPQPLTSQVLEVRGRLNASGEELIPVDEQHLRSCLLQLRANSSEQAVLAICLLHAHRNDAHEQIVQRIAREVGFNDVICSTEVASLPRIVPRAETTTLDAYLLPILESYVARVWEQFGGETTCHLRWMTSGGNLVASAGFRGKDSVLSGPAGGVVALGEVAKQCGVSGAVGLDMGGTSTDVSRFEGAVGRRQESMIGGIRVLTPMMDIHTIASGGGSICAIRDGRLTVGPDSAGAFPGPACYGHGGPLTITDVNVLLGRLPIDRFPFPLDLEAAQTVLRQTHQQLPTDSTLSPEQLADGFLQLAITQMAEAVRVVTTAAGSDARQMALVGFGGAAGGHLCQIADSLEMTHVIDHPDSGLLSAVGMGAASIGRIATESVQITVAPAIPETADTTASRTFLSGQIPALQSAAKRTLAQCEQQLRQEENIPRDTVLHVVHQCDARPLGTQSTLPIDLFPLETLPNRFDAKHQSTFGYARTSMPIEIVTVRCEATIERTSNANELARDKSASSTKTIRTPAKADVISMWVRGAFRKVDLWDRDSILAGQVISGPSVVAGPYSVLVVEPGWMATMSSDGILEIRKEPACSANTNSSALSTEQLDDTIAMEIAARRVQGIAEAMGEVIRRTSVSVNVKERRDYSCAVFLGDGSLVANAPHVPVHLGAMSHTVRSLIADYPKMSPGDSYISNDPYAGGSHLPDITVVTPVFCDDDTPLSSRPNHWPCDFFVASRCHHAEIGGMVPGSMAPAATCLAEEGVVLHNECLVRNGQSHHAHIRKLLSSATYPSRNVDENMADIAAAEAAGQAGANRIRTLADSMTKTRLTELLKQLLHVAGEATAAWIETLGAAPRNFEDALDDGTPIQVELQPDQTTGRLRIDFTGTGPVHDNGFNATPSIVTAAVLYVLRCVVPGELPLCDGVLKRIELIIPNGLLSPLAGSTPETSPAVVAGNVETSNRVVDVLLGALGVAAASQGTMNNLLLGDSTFGYYETIGGGAGATAYASGADAVHTHMTNTRITDPEILESRLPVRLWRFAIRRGSGGLGLHRGGDGMIREMEFLRPLTLSLITSRRTTRAYGMNGGEPGQPGRQTLVHQSQRTELPFATSQEVDAGDRLIMETPGGGGYGKELSTATSELP</sequence>
<dbReference type="InterPro" id="IPR049517">
    <property type="entry name" value="ACX-like_C"/>
</dbReference>
<evidence type="ECO:0000259" key="5">
    <source>
        <dbReference type="Pfam" id="PF19278"/>
    </source>
</evidence>
<gene>
    <name evidence="6" type="primary">OPLAH</name>
    <name evidence="6" type="ordered locus">RB8038</name>
</gene>
<dbReference type="Pfam" id="PF05378">
    <property type="entry name" value="Hydant_A_N"/>
    <property type="match status" value="1"/>
</dbReference>
<evidence type="ECO:0000259" key="4">
    <source>
        <dbReference type="Pfam" id="PF05378"/>
    </source>
</evidence>
<dbReference type="GO" id="GO:0006749">
    <property type="term" value="P:glutathione metabolic process"/>
    <property type="evidence" value="ECO:0000318"/>
    <property type="project" value="GO_Central"/>
</dbReference>
<evidence type="ECO:0000259" key="2">
    <source>
        <dbReference type="Pfam" id="PF01968"/>
    </source>
</evidence>
<dbReference type="Proteomes" id="UP000001025">
    <property type="component" value="Chromosome"/>
</dbReference>
<dbReference type="EMBL" id="BX294147">
    <property type="protein sequence ID" value="CAD78434.1"/>
    <property type="molecule type" value="Genomic_DNA"/>
</dbReference>
<dbReference type="InterPro" id="IPR008040">
    <property type="entry name" value="Hydant_A_N"/>
</dbReference>
<dbReference type="InParanoid" id="Q7UG95"/>
<reference evidence="6 7" key="1">
    <citation type="journal article" date="2003" name="Proc. Natl. Acad. Sci. U.S.A.">
        <title>Complete genome sequence of the marine planctomycete Pirellula sp. strain 1.</title>
        <authorList>
            <person name="Gloeckner F.O."/>
            <person name="Kube M."/>
            <person name="Bauer M."/>
            <person name="Teeling H."/>
            <person name="Lombardot T."/>
            <person name="Ludwig W."/>
            <person name="Gade D."/>
            <person name="Beck A."/>
            <person name="Borzym K."/>
            <person name="Heitmann K."/>
            <person name="Rabus R."/>
            <person name="Schlesner H."/>
            <person name="Amann R."/>
            <person name="Reinhardt R."/>
        </authorList>
    </citation>
    <scope>NUCLEOTIDE SEQUENCE [LARGE SCALE GENOMIC DNA]</scope>
    <source>
        <strain evidence="7">DSM 10527 / NCIMB 13988 / SH1</strain>
    </source>
</reference>
<name>Q7UG95_RHOBA</name>
<keyword evidence="7" id="KW-1185">Reference proteome</keyword>
<evidence type="ECO:0000259" key="3">
    <source>
        <dbReference type="Pfam" id="PF02538"/>
    </source>
</evidence>
<dbReference type="KEGG" id="rba:RB8038"/>
<dbReference type="Pfam" id="PF19278">
    <property type="entry name" value="Hydant_A_C"/>
    <property type="match status" value="1"/>
</dbReference>
<keyword evidence="6" id="KW-0378">Hydrolase</keyword>
<dbReference type="HOGENOM" id="CLU_002157_0_0_0"/>
<dbReference type="PATRIC" id="fig|243090.15.peg.3883"/>
<dbReference type="InterPro" id="IPR003692">
    <property type="entry name" value="Hydantoinase_B"/>
</dbReference>
<feature type="domain" description="Hydantoinase B/oxoprolinase" evidence="3">
    <location>
        <begin position="851"/>
        <end position="1371"/>
    </location>
</feature>
<dbReference type="PANTHER" id="PTHR11365">
    <property type="entry name" value="5-OXOPROLINASE RELATED"/>
    <property type="match status" value="1"/>
</dbReference>
<comment type="similarity">
    <text evidence="1">Belongs to the oxoprolinase family.</text>
</comment>
<dbReference type="InterPro" id="IPR045079">
    <property type="entry name" value="Oxoprolinase-like"/>
</dbReference>
<dbReference type="eggNOG" id="COG0146">
    <property type="taxonomic scope" value="Bacteria"/>
</dbReference>